<comment type="function">
    <text evidence="7">Involved in the lipid remodeling steps of GPI-anchor maturation.</text>
</comment>
<reference evidence="9" key="1">
    <citation type="submission" date="2023-06" db="EMBL/GenBank/DDBJ databases">
        <title>Genome-scale phylogeny and comparative genomics of the fungal order Sordariales.</title>
        <authorList>
            <consortium name="Lawrence Berkeley National Laboratory"/>
            <person name="Hensen N."/>
            <person name="Bonometti L."/>
            <person name="Westerberg I."/>
            <person name="Brannstrom I.O."/>
            <person name="Guillou S."/>
            <person name="Cros-Aarteil S."/>
            <person name="Calhoun S."/>
            <person name="Haridas S."/>
            <person name="Kuo A."/>
            <person name="Mondo S."/>
            <person name="Pangilinan J."/>
            <person name="Riley R."/>
            <person name="LaButti K."/>
            <person name="Andreopoulos B."/>
            <person name="Lipzen A."/>
            <person name="Chen C."/>
            <person name="Yanf M."/>
            <person name="Daum C."/>
            <person name="Ng V."/>
            <person name="Clum A."/>
            <person name="Steindorff A."/>
            <person name="Ohm R."/>
            <person name="Martin F."/>
            <person name="Silar P."/>
            <person name="Natvig D."/>
            <person name="Lalanne C."/>
            <person name="Gautier V."/>
            <person name="Ament-velasquez S.L."/>
            <person name="Kruys A."/>
            <person name="Hutchinson M.I."/>
            <person name="Powell A.J."/>
            <person name="Barry K."/>
            <person name="Miller A.N."/>
            <person name="Grigoriev I.V."/>
            <person name="Debuchy R."/>
            <person name="Gladieux P."/>
            <person name="Thoren M.H."/>
            <person name="Johannesson H."/>
        </authorList>
    </citation>
    <scope>NUCLEOTIDE SEQUENCE</scope>
    <source>
        <strain evidence="9">SMH3391-2</strain>
    </source>
</reference>
<keyword evidence="10" id="KW-1185">Reference proteome</keyword>
<dbReference type="GO" id="GO:0016788">
    <property type="term" value="F:hydrolase activity, acting on ester bonds"/>
    <property type="evidence" value="ECO:0007669"/>
    <property type="project" value="TreeGrafter"/>
</dbReference>
<evidence type="ECO:0000256" key="8">
    <source>
        <dbReference type="SAM" id="SignalP"/>
    </source>
</evidence>
<dbReference type="GO" id="GO:0005789">
    <property type="term" value="C:endoplasmic reticulum membrane"/>
    <property type="evidence" value="ECO:0007669"/>
    <property type="project" value="UniProtKB-SubCell"/>
</dbReference>
<comment type="subcellular location">
    <subcellularLocation>
        <location evidence="1">Endomembrane system</location>
        <topology evidence="1">Multi-pass membrane protein</topology>
    </subcellularLocation>
    <subcellularLocation>
        <location evidence="7">Endoplasmic reticulum membrane</location>
        <topology evidence="7">Multi-pass membrane protein</topology>
    </subcellularLocation>
</comment>
<evidence type="ECO:0000256" key="1">
    <source>
        <dbReference type="ARBA" id="ARBA00004127"/>
    </source>
</evidence>
<dbReference type="EMBL" id="JAULSR010000005">
    <property type="protein sequence ID" value="KAK0618194.1"/>
    <property type="molecule type" value="Genomic_DNA"/>
</dbReference>
<evidence type="ECO:0000313" key="9">
    <source>
        <dbReference type="EMBL" id="KAK0618194.1"/>
    </source>
</evidence>
<dbReference type="AlphaFoldDB" id="A0AA39WMM4"/>
<dbReference type="Proteomes" id="UP001174934">
    <property type="component" value="Unassembled WGS sequence"/>
</dbReference>
<protein>
    <recommendedName>
        <fullName evidence="7">Post-GPI attachment to proteins factor 3</fullName>
    </recommendedName>
</protein>
<gene>
    <name evidence="9" type="ORF">B0T17DRAFT_537193</name>
</gene>
<feature type="transmembrane region" description="Helical" evidence="7">
    <location>
        <begin position="160"/>
        <end position="180"/>
    </location>
</feature>
<keyword evidence="4 8" id="KW-0732">Signal</keyword>
<evidence type="ECO:0000256" key="4">
    <source>
        <dbReference type="ARBA" id="ARBA00022729"/>
    </source>
</evidence>
<evidence type="ECO:0000256" key="5">
    <source>
        <dbReference type="ARBA" id="ARBA00022989"/>
    </source>
</evidence>
<feature type="transmembrane region" description="Helical" evidence="7">
    <location>
        <begin position="223"/>
        <end position="241"/>
    </location>
</feature>
<feature type="transmembrane region" description="Helical" evidence="7">
    <location>
        <begin position="253"/>
        <end position="270"/>
    </location>
</feature>
<evidence type="ECO:0000256" key="6">
    <source>
        <dbReference type="ARBA" id="ARBA00023136"/>
    </source>
</evidence>
<evidence type="ECO:0000256" key="3">
    <source>
        <dbReference type="ARBA" id="ARBA00022692"/>
    </source>
</evidence>
<comment type="similarity">
    <text evidence="7">Belongs to the PGAP3 family.</text>
</comment>
<evidence type="ECO:0000256" key="2">
    <source>
        <dbReference type="ARBA" id="ARBA00022502"/>
    </source>
</evidence>
<keyword evidence="2 7" id="KW-0337">GPI-anchor biosynthesis</keyword>
<name>A0AA39WMM4_9PEZI</name>
<feature type="transmembrane region" description="Helical" evidence="7">
    <location>
        <begin position="192"/>
        <end position="211"/>
    </location>
</feature>
<keyword evidence="3 7" id="KW-0812">Transmembrane</keyword>
<feature type="chain" id="PRO_5041470786" description="Post-GPI attachment to proteins factor 3" evidence="8">
    <location>
        <begin position="43"/>
        <end position="348"/>
    </location>
</feature>
<comment type="caution">
    <text evidence="9">The sequence shown here is derived from an EMBL/GenBank/DDBJ whole genome shotgun (WGS) entry which is preliminary data.</text>
</comment>
<dbReference type="GO" id="GO:0006506">
    <property type="term" value="P:GPI anchor biosynthetic process"/>
    <property type="evidence" value="ECO:0007669"/>
    <property type="project" value="UniProtKB-KW"/>
</dbReference>
<feature type="signal peptide" evidence="8">
    <location>
        <begin position="1"/>
        <end position="42"/>
    </location>
</feature>
<evidence type="ECO:0000313" key="10">
    <source>
        <dbReference type="Proteomes" id="UP001174934"/>
    </source>
</evidence>
<keyword evidence="5 7" id="KW-1133">Transmembrane helix</keyword>
<proteinExistence type="inferred from homology"/>
<dbReference type="PANTHER" id="PTHR13148:SF0">
    <property type="entry name" value="POST-GPI ATTACHMENT TO PROTEINS FACTOR 3"/>
    <property type="match status" value="1"/>
</dbReference>
<organism evidence="9 10">
    <name type="scientific">Bombardia bombarda</name>
    <dbReference type="NCBI Taxonomy" id="252184"/>
    <lineage>
        <taxon>Eukaryota</taxon>
        <taxon>Fungi</taxon>
        <taxon>Dikarya</taxon>
        <taxon>Ascomycota</taxon>
        <taxon>Pezizomycotina</taxon>
        <taxon>Sordariomycetes</taxon>
        <taxon>Sordariomycetidae</taxon>
        <taxon>Sordariales</taxon>
        <taxon>Lasiosphaeriaceae</taxon>
        <taxon>Bombardia</taxon>
    </lineage>
</organism>
<dbReference type="InterPro" id="IPR007217">
    <property type="entry name" value="Per1-like"/>
</dbReference>
<feature type="transmembrane region" description="Helical" evidence="7">
    <location>
        <begin position="314"/>
        <end position="333"/>
    </location>
</feature>
<dbReference type="PANTHER" id="PTHR13148">
    <property type="entry name" value="PER1-RELATED"/>
    <property type="match status" value="1"/>
</dbReference>
<evidence type="ECO:0000256" key="7">
    <source>
        <dbReference type="RuleBase" id="RU365066"/>
    </source>
</evidence>
<keyword evidence="6 7" id="KW-0472">Membrane</keyword>
<feature type="transmembrane region" description="Helical" evidence="7">
    <location>
        <begin position="282"/>
        <end position="302"/>
    </location>
</feature>
<dbReference type="Pfam" id="PF04080">
    <property type="entry name" value="Per1"/>
    <property type="match status" value="1"/>
</dbReference>
<comment type="caution">
    <text evidence="7">Lacks conserved residue(s) required for the propagation of feature annotation.</text>
</comment>
<accession>A0AA39WMM4</accession>
<keyword evidence="7" id="KW-0256">Endoplasmic reticulum</keyword>
<sequence>MLTFAPGRPRHTQRPAAATARFAAPLLLLLFCLVLFASPAAASSGDRLPEFNKCIEICERENCGPDAEHQTPIPFHRRLLLWTCPAECDYTCQHIITARRLAASPPQPVVQFHGKWPFRRFLGIQEPMSVLFSAGNFLAHYDGLRNKILPHMPKNYSLRPYYVTLACVNMTAWFFSFVFHTRDFLVTEQLDYFGAGACVLYGLYYTFVRVFRLDRPNPRRRSLLRLWTVTCGAMYVAHFAYLKLWKWDYGYNMAASVVCGAVQNGLWSWFSFNKYRQSRRMWAAWPGIVVAWVFLAMSMELLDFAPVGGAVDAHSLWHLGTIAPTVLWYNFLVKDAQDDLATLARVKN</sequence>